<protein>
    <submittedName>
        <fullName evidence="2">Uncharacterized protein</fullName>
    </submittedName>
</protein>
<gene>
    <name evidence="2" type="ORF">M8C21_015261</name>
</gene>
<evidence type="ECO:0000313" key="2">
    <source>
        <dbReference type="EMBL" id="KAI7724999.1"/>
    </source>
</evidence>
<name>A0AAD5BMN7_AMBAR</name>
<proteinExistence type="predicted"/>
<accession>A0AAD5BMN7</accession>
<reference evidence="2" key="1">
    <citation type="submission" date="2022-06" db="EMBL/GenBank/DDBJ databases">
        <title>Uncovering the hologenomic basis of an extraordinary plant invasion.</title>
        <authorList>
            <person name="Bieker V.C."/>
            <person name="Martin M.D."/>
            <person name="Gilbert T."/>
            <person name="Hodgins K."/>
            <person name="Battlay P."/>
            <person name="Petersen B."/>
            <person name="Wilson J."/>
        </authorList>
    </citation>
    <scope>NUCLEOTIDE SEQUENCE</scope>
    <source>
        <strain evidence="2">AA19_3_7</strain>
        <tissue evidence="2">Leaf</tissue>
    </source>
</reference>
<dbReference type="AlphaFoldDB" id="A0AAD5BMN7"/>
<sequence>MATDEDDQGFGIQRKRKREVPRSYRCGGHTTEMATSDASSTSTQWSNNEDRRQSWPSGAGSCTHGQPRQTKQMRSVIPPNNWKFTP</sequence>
<feature type="region of interest" description="Disordered" evidence="1">
    <location>
        <begin position="1"/>
        <end position="86"/>
    </location>
</feature>
<keyword evidence="3" id="KW-1185">Reference proteome</keyword>
<dbReference type="Proteomes" id="UP001206925">
    <property type="component" value="Unassembled WGS sequence"/>
</dbReference>
<comment type="caution">
    <text evidence="2">The sequence shown here is derived from an EMBL/GenBank/DDBJ whole genome shotgun (WGS) entry which is preliminary data.</text>
</comment>
<feature type="compositionally biased region" description="Polar residues" evidence="1">
    <location>
        <begin position="32"/>
        <end position="47"/>
    </location>
</feature>
<evidence type="ECO:0000313" key="3">
    <source>
        <dbReference type="Proteomes" id="UP001206925"/>
    </source>
</evidence>
<organism evidence="2 3">
    <name type="scientific">Ambrosia artemisiifolia</name>
    <name type="common">Common ragweed</name>
    <dbReference type="NCBI Taxonomy" id="4212"/>
    <lineage>
        <taxon>Eukaryota</taxon>
        <taxon>Viridiplantae</taxon>
        <taxon>Streptophyta</taxon>
        <taxon>Embryophyta</taxon>
        <taxon>Tracheophyta</taxon>
        <taxon>Spermatophyta</taxon>
        <taxon>Magnoliopsida</taxon>
        <taxon>eudicotyledons</taxon>
        <taxon>Gunneridae</taxon>
        <taxon>Pentapetalae</taxon>
        <taxon>asterids</taxon>
        <taxon>campanulids</taxon>
        <taxon>Asterales</taxon>
        <taxon>Asteraceae</taxon>
        <taxon>Asteroideae</taxon>
        <taxon>Heliantheae alliance</taxon>
        <taxon>Heliantheae</taxon>
        <taxon>Ambrosia</taxon>
    </lineage>
</organism>
<feature type="compositionally biased region" description="Polar residues" evidence="1">
    <location>
        <begin position="63"/>
        <end position="73"/>
    </location>
</feature>
<dbReference type="EMBL" id="JAMZMK010012103">
    <property type="protein sequence ID" value="KAI7724999.1"/>
    <property type="molecule type" value="Genomic_DNA"/>
</dbReference>
<evidence type="ECO:0000256" key="1">
    <source>
        <dbReference type="SAM" id="MobiDB-lite"/>
    </source>
</evidence>